<evidence type="ECO:0000256" key="3">
    <source>
        <dbReference type="ARBA" id="ARBA00022448"/>
    </source>
</evidence>
<dbReference type="GO" id="GO:0015833">
    <property type="term" value="P:peptide transport"/>
    <property type="evidence" value="ECO:0007669"/>
    <property type="project" value="TreeGrafter"/>
</dbReference>
<dbReference type="RefSeq" id="WP_208255359.1">
    <property type="nucleotide sequence ID" value="NZ_JAGEOJ010000004.1"/>
</dbReference>
<dbReference type="InterPro" id="IPR000914">
    <property type="entry name" value="SBP_5_dom"/>
</dbReference>
<protein>
    <submittedName>
        <fullName evidence="7">ABC transporter substrate-binding protein</fullName>
    </submittedName>
</protein>
<dbReference type="CDD" id="cd08512">
    <property type="entry name" value="PBP2_NikA_DppA_OppA_like_7"/>
    <property type="match status" value="1"/>
</dbReference>
<evidence type="ECO:0000256" key="4">
    <source>
        <dbReference type="ARBA" id="ARBA00022729"/>
    </source>
</evidence>
<keyword evidence="3" id="KW-0813">Transport</keyword>
<dbReference type="EMBL" id="JAGEOJ010000004">
    <property type="protein sequence ID" value="MBO2447727.1"/>
    <property type="molecule type" value="Genomic_DNA"/>
</dbReference>
<keyword evidence="8" id="KW-1185">Reference proteome</keyword>
<comment type="similarity">
    <text evidence="2">Belongs to the bacterial solute-binding protein 5 family.</text>
</comment>
<proteinExistence type="inferred from homology"/>
<keyword evidence="4 5" id="KW-0732">Signal</keyword>
<dbReference type="PROSITE" id="PS51257">
    <property type="entry name" value="PROKAR_LIPOPROTEIN"/>
    <property type="match status" value="1"/>
</dbReference>
<dbReference type="GO" id="GO:0042597">
    <property type="term" value="C:periplasmic space"/>
    <property type="evidence" value="ECO:0007669"/>
    <property type="project" value="UniProtKB-ARBA"/>
</dbReference>
<dbReference type="AlphaFoldDB" id="A0A939T610"/>
<dbReference type="Pfam" id="PF00496">
    <property type="entry name" value="SBP_bac_5"/>
    <property type="match status" value="1"/>
</dbReference>
<evidence type="ECO:0000256" key="2">
    <source>
        <dbReference type="ARBA" id="ARBA00005695"/>
    </source>
</evidence>
<dbReference type="Gene3D" id="3.10.105.10">
    <property type="entry name" value="Dipeptide-binding Protein, Domain 3"/>
    <property type="match status" value="1"/>
</dbReference>
<comment type="caution">
    <text evidence="7">The sequence shown here is derived from an EMBL/GenBank/DDBJ whole genome shotgun (WGS) entry which is preliminary data.</text>
</comment>
<comment type="subcellular location">
    <subcellularLocation>
        <location evidence="1">Cell envelope</location>
    </subcellularLocation>
</comment>
<name>A0A939T610_9ACTN</name>
<dbReference type="Proteomes" id="UP000669179">
    <property type="component" value="Unassembled WGS sequence"/>
</dbReference>
<feature type="signal peptide" evidence="5">
    <location>
        <begin position="1"/>
        <end position="19"/>
    </location>
</feature>
<evidence type="ECO:0000259" key="6">
    <source>
        <dbReference type="Pfam" id="PF00496"/>
    </source>
</evidence>
<evidence type="ECO:0000256" key="1">
    <source>
        <dbReference type="ARBA" id="ARBA00004196"/>
    </source>
</evidence>
<dbReference type="Gene3D" id="3.90.76.10">
    <property type="entry name" value="Dipeptide-binding Protein, Domain 1"/>
    <property type="match status" value="1"/>
</dbReference>
<dbReference type="PANTHER" id="PTHR30290">
    <property type="entry name" value="PERIPLASMIC BINDING COMPONENT OF ABC TRANSPORTER"/>
    <property type="match status" value="1"/>
</dbReference>
<dbReference type="InterPro" id="IPR039424">
    <property type="entry name" value="SBP_5"/>
</dbReference>
<dbReference type="InterPro" id="IPR030678">
    <property type="entry name" value="Peptide/Ni-bd"/>
</dbReference>
<dbReference type="GO" id="GO:0030313">
    <property type="term" value="C:cell envelope"/>
    <property type="evidence" value="ECO:0007669"/>
    <property type="project" value="UniProtKB-SubCell"/>
</dbReference>
<dbReference type="GO" id="GO:0043190">
    <property type="term" value="C:ATP-binding cassette (ABC) transporter complex"/>
    <property type="evidence" value="ECO:0007669"/>
    <property type="project" value="InterPro"/>
</dbReference>
<dbReference type="SUPFAM" id="SSF53850">
    <property type="entry name" value="Periplasmic binding protein-like II"/>
    <property type="match status" value="1"/>
</dbReference>
<evidence type="ECO:0000313" key="7">
    <source>
        <dbReference type="EMBL" id="MBO2447727.1"/>
    </source>
</evidence>
<accession>A0A939T610</accession>
<dbReference type="PIRSF" id="PIRSF002741">
    <property type="entry name" value="MppA"/>
    <property type="match status" value="1"/>
</dbReference>
<evidence type="ECO:0000313" key="8">
    <source>
        <dbReference type="Proteomes" id="UP000669179"/>
    </source>
</evidence>
<feature type="chain" id="PRO_5037697308" evidence="5">
    <location>
        <begin position="20"/>
        <end position="522"/>
    </location>
</feature>
<dbReference type="GO" id="GO:1904680">
    <property type="term" value="F:peptide transmembrane transporter activity"/>
    <property type="evidence" value="ECO:0007669"/>
    <property type="project" value="TreeGrafter"/>
</dbReference>
<organism evidence="7 8">
    <name type="scientific">Actinomadura barringtoniae</name>
    <dbReference type="NCBI Taxonomy" id="1427535"/>
    <lineage>
        <taxon>Bacteria</taxon>
        <taxon>Bacillati</taxon>
        <taxon>Actinomycetota</taxon>
        <taxon>Actinomycetes</taxon>
        <taxon>Streptosporangiales</taxon>
        <taxon>Thermomonosporaceae</taxon>
        <taxon>Actinomadura</taxon>
    </lineage>
</organism>
<feature type="domain" description="Solute-binding protein family 5" evidence="6">
    <location>
        <begin position="78"/>
        <end position="435"/>
    </location>
</feature>
<gene>
    <name evidence="7" type="ORF">J4573_11555</name>
</gene>
<sequence length="522" mass="55094">MTPRTRFTALLLAGALAMAACSDGGSRSRPAGDTTLVIDTSFDLKTADPGRMYETTGMFVDKALYDTLLTFDGADVTKPVPALAESYDLSGDGKVLTLKLRSGAKFSDGTPLTADDVVFSLDRVRDMKGTPSFLLDGVKVAKTDDTTITLTSKVPNPALPYILPNPVLGILNSKVAKAHGATTDPKDQAEKYLNSASAGSGPYTLESLNVSNQVVLRANPNYYGTKPAYAKVVIRNVAAATQKLNVQRGDSQIALNLSGDQVKTMPGGLHVTKTASANVIYLHATRNEAVSKTTPNPKFVEAVRKGVDYSGLLELAGAGAVQAPGLIPSQLVGALPQQQAAKRDVAGAKAALAASGLVNPTVKLEYPSELTVNGLSFQPLAERIQANLKEVGITVDLAPTPITTAADNYRTGKEEMGLWYWGPDYPDPSDYLVFLPGKSVGTRVGWKTGADKDVENAGEKAATAVGDDARRQAYTDMQTKLNASGPFIPLIQPSQNIVAAASVTGLQYHPVWTIDIADLGVK</sequence>
<reference evidence="7" key="1">
    <citation type="submission" date="2021-03" db="EMBL/GenBank/DDBJ databases">
        <authorList>
            <person name="Kanchanasin P."/>
            <person name="Saeng-In P."/>
            <person name="Phongsopitanun W."/>
            <person name="Yuki M."/>
            <person name="Kudo T."/>
            <person name="Ohkuma M."/>
            <person name="Tanasupawat S."/>
        </authorList>
    </citation>
    <scope>NUCLEOTIDE SEQUENCE</scope>
    <source>
        <strain evidence="7">GKU 128</strain>
    </source>
</reference>
<evidence type="ECO:0000256" key="5">
    <source>
        <dbReference type="SAM" id="SignalP"/>
    </source>
</evidence>
<dbReference type="PANTHER" id="PTHR30290:SF10">
    <property type="entry name" value="PERIPLASMIC OLIGOPEPTIDE-BINDING PROTEIN-RELATED"/>
    <property type="match status" value="1"/>
</dbReference>
<dbReference type="Gene3D" id="3.40.190.10">
    <property type="entry name" value="Periplasmic binding protein-like II"/>
    <property type="match status" value="1"/>
</dbReference>